<feature type="transmembrane region" description="Helical" evidence="4">
    <location>
        <begin position="76"/>
        <end position="92"/>
    </location>
</feature>
<dbReference type="PROSITE" id="PS01124">
    <property type="entry name" value="HTH_ARAC_FAMILY_2"/>
    <property type="match status" value="1"/>
</dbReference>
<name>A1ZDW2_MICM2</name>
<feature type="transmembrane region" description="Helical" evidence="4">
    <location>
        <begin position="41"/>
        <end position="64"/>
    </location>
</feature>
<dbReference type="OrthoDB" id="5492415at2"/>
<dbReference type="InterPro" id="IPR018060">
    <property type="entry name" value="HTH_AraC"/>
</dbReference>
<dbReference type="AlphaFoldDB" id="A1ZDW2"/>
<dbReference type="InterPro" id="IPR020449">
    <property type="entry name" value="Tscrpt_reg_AraC-type_HTH"/>
</dbReference>
<keyword evidence="1" id="KW-0805">Transcription regulation</keyword>
<evidence type="ECO:0000259" key="5">
    <source>
        <dbReference type="PROSITE" id="PS01124"/>
    </source>
</evidence>
<feature type="domain" description="HTH araC/xylS-type" evidence="5">
    <location>
        <begin position="273"/>
        <end position="381"/>
    </location>
</feature>
<comment type="caution">
    <text evidence="6">The sequence shown here is derived from an EMBL/GenBank/DDBJ whole genome shotgun (WGS) entry which is preliminary data.</text>
</comment>
<evidence type="ECO:0000256" key="3">
    <source>
        <dbReference type="ARBA" id="ARBA00023163"/>
    </source>
</evidence>
<gene>
    <name evidence="6" type="ORF">M23134_04103</name>
</gene>
<accession>A1ZDW2</accession>
<feature type="transmembrane region" description="Helical" evidence="4">
    <location>
        <begin position="104"/>
        <end position="124"/>
    </location>
</feature>
<sequence>MIAPHLDVFAVLIFLGVIQALFLALQCLFGQPRLEPSNRFLAFNLLANAATLLEIFLCYSGYIIYTLHYYDVSEPFNFVYAPLLWLYLRTYLNQSTPQKWYLHFIPFLFYTLYCALFFIQSAAYKYNAFLYAYHPELPYIHSTTIWTTDPLGIKAHINTVSILFNGVYYYLIIRFIIQYTKQHQLSFFKSLPNKRLRWVRTFFILSAFSYIHWVYRTFFVLRDLQDYTSAALSAVIIYYMSFMLMQHPEVFRRRKQNNAPKYAKSGLSESEKEVILAQLTQLMQNEKLYLDNLISLPQLAKKLAVPSHSISQVLNEQLQKNFFGFLADYRVQEAKELLSNPAFNHLTIEEIATRVGYNSKSAFNNVFKKITHTTPSAYRKKHT</sequence>
<dbReference type="RefSeq" id="WP_002693825.1">
    <property type="nucleotide sequence ID" value="NZ_AAWS01000003.1"/>
</dbReference>
<feature type="transmembrane region" description="Helical" evidence="4">
    <location>
        <begin position="155"/>
        <end position="177"/>
    </location>
</feature>
<dbReference type="PRINTS" id="PR00032">
    <property type="entry name" value="HTHARAC"/>
</dbReference>
<dbReference type="SMART" id="SM00342">
    <property type="entry name" value="HTH_ARAC"/>
    <property type="match status" value="1"/>
</dbReference>
<keyword evidence="3" id="KW-0804">Transcription</keyword>
<keyword evidence="4" id="KW-0812">Transmembrane</keyword>
<evidence type="ECO:0000313" key="7">
    <source>
        <dbReference type="Proteomes" id="UP000004095"/>
    </source>
</evidence>
<dbReference type="Proteomes" id="UP000004095">
    <property type="component" value="Unassembled WGS sequence"/>
</dbReference>
<dbReference type="PANTHER" id="PTHR43280">
    <property type="entry name" value="ARAC-FAMILY TRANSCRIPTIONAL REGULATOR"/>
    <property type="match status" value="1"/>
</dbReference>
<dbReference type="Gene3D" id="1.10.10.60">
    <property type="entry name" value="Homeodomain-like"/>
    <property type="match status" value="1"/>
</dbReference>
<evidence type="ECO:0000256" key="1">
    <source>
        <dbReference type="ARBA" id="ARBA00023015"/>
    </source>
</evidence>
<feature type="transmembrane region" description="Helical" evidence="4">
    <location>
        <begin position="198"/>
        <end position="215"/>
    </location>
</feature>
<dbReference type="GO" id="GO:0003700">
    <property type="term" value="F:DNA-binding transcription factor activity"/>
    <property type="evidence" value="ECO:0007669"/>
    <property type="project" value="InterPro"/>
</dbReference>
<keyword evidence="7" id="KW-1185">Reference proteome</keyword>
<dbReference type="InterPro" id="IPR009057">
    <property type="entry name" value="Homeodomain-like_sf"/>
</dbReference>
<dbReference type="EMBL" id="AAWS01000003">
    <property type="protein sequence ID" value="EAY31270.1"/>
    <property type="molecule type" value="Genomic_DNA"/>
</dbReference>
<dbReference type="SUPFAM" id="SSF46689">
    <property type="entry name" value="Homeodomain-like"/>
    <property type="match status" value="1"/>
</dbReference>
<dbReference type="Pfam" id="PF12833">
    <property type="entry name" value="HTH_18"/>
    <property type="match status" value="1"/>
</dbReference>
<feature type="transmembrane region" description="Helical" evidence="4">
    <location>
        <begin position="227"/>
        <end position="245"/>
    </location>
</feature>
<evidence type="ECO:0000256" key="4">
    <source>
        <dbReference type="SAM" id="Phobius"/>
    </source>
</evidence>
<keyword evidence="4" id="KW-0472">Membrane</keyword>
<proteinExistence type="predicted"/>
<evidence type="ECO:0000256" key="2">
    <source>
        <dbReference type="ARBA" id="ARBA00023125"/>
    </source>
</evidence>
<organism evidence="6 7">
    <name type="scientific">Microscilla marina ATCC 23134</name>
    <dbReference type="NCBI Taxonomy" id="313606"/>
    <lineage>
        <taxon>Bacteria</taxon>
        <taxon>Pseudomonadati</taxon>
        <taxon>Bacteroidota</taxon>
        <taxon>Cytophagia</taxon>
        <taxon>Cytophagales</taxon>
        <taxon>Microscillaceae</taxon>
        <taxon>Microscilla</taxon>
    </lineage>
</organism>
<feature type="transmembrane region" description="Helical" evidence="4">
    <location>
        <begin position="6"/>
        <end position="29"/>
    </location>
</feature>
<dbReference type="eggNOG" id="COG2207">
    <property type="taxonomic scope" value="Bacteria"/>
</dbReference>
<protein>
    <submittedName>
        <fullName evidence="6">Transcriptional regulator, putative</fullName>
    </submittedName>
</protein>
<keyword evidence="2" id="KW-0238">DNA-binding</keyword>
<reference evidence="6 7" key="1">
    <citation type="submission" date="2007-01" db="EMBL/GenBank/DDBJ databases">
        <authorList>
            <person name="Haygood M."/>
            <person name="Podell S."/>
            <person name="Anderson C."/>
            <person name="Hopkinson B."/>
            <person name="Roe K."/>
            <person name="Barbeau K."/>
            <person name="Gaasterland T."/>
            <person name="Ferriera S."/>
            <person name="Johnson J."/>
            <person name="Kravitz S."/>
            <person name="Beeson K."/>
            <person name="Sutton G."/>
            <person name="Rogers Y.-H."/>
            <person name="Friedman R."/>
            <person name="Frazier M."/>
            <person name="Venter J.C."/>
        </authorList>
    </citation>
    <scope>NUCLEOTIDE SEQUENCE [LARGE SCALE GENOMIC DNA]</scope>
    <source>
        <strain evidence="6 7">ATCC 23134</strain>
    </source>
</reference>
<dbReference type="GO" id="GO:0043565">
    <property type="term" value="F:sequence-specific DNA binding"/>
    <property type="evidence" value="ECO:0007669"/>
    <property type="project" value="InterPro"/>
</dbReference>
<dbReference type="PANTHER" id="PTHR43280:SF29">
    <property type="entry name" value="ARAC-FAMILY TRANSCRIPTIONAL REGULATOR"/>
    <property type="match status" value="1"/>
</dbReference>
<keyword evidence="4" id="KW-1133">Transmembrane helix</keyword>
<evidence type="ECO:0000313" key="6">
    <source>
        <dbReference type="EMBL" id="EAY31270.1"/>
    </source>
</evidence>